<evidence type="ECO:0000313" key="2">
    <source>
        <dbReference type="Proteomes" id="UP000246744"/>
    </source>
</evidence>
<gene>
    <name evidence="1" type="ORF">DES37_108149</name>
</gene>
<organism evidence="1 2">
    <name type="scientific">Mangrovibacter plantisponsor</name>
    <dbReference type="NCBI Taxonomy" id="451513"/>
    <lineage>
        <taxon>Bacteria</taxon>
        <taxon>Pseudomonadati</taxon>
        <taxon>Pseudomonadota</taxon>
        <taxon>Gammaproteobacteria</taxon>
        <taxon>Enterobacterales</taxon>
        <taxon>Enterobacteriaceae</taxon>
        <taxon>Mangrovibacter</taxon>
    </lineage>
</organism>
<sequence length="29" mass="3504">MQLTKQLIFVMVVILYTQVEQHLHNIHKV</sequence>
<comment type="caution">
    <text evidence="1">The sequence shown here is derived from an EMBL/GenBank/DDBJ whole genome shotgun (WGS) entry which is preliminary data.</text>
</comment>
<accession>A0A317PX24</accession>
<proteinExistence type="predicted"/>
<name>A0A317PX24_9ENTR</name>
<dbReference type="Proteomes" id="UP000246744">
    <property type="component" value="Unassembled WGS sequence"/>
</dbReference>
<keyword evidence="2" id="KW-1185">Reference proteome</keyword>
<dbReference type="AlphaFoldDB" id="A0A317PX24"/>
<protein>
    <submittedName>
        <fullName evidence="1">Uncharacterized protein</fullName>
    </submittedName>
</protein>
<evidence type="ECO:0000313" key="1">
    <source>
        <dbReference type="EMBL" id="PWW07724.1"/>
    </source>
</evidence>
<reference evidence="1 2" key="1">
    <citation type="submission" date="2018-05" db="EMBL/GenBank/DDBJ databases">
        <title>Genomic Encyclopedia of Type Strains, Phase IV (KMG-IV): sequencing the most valuable type-strain genomes for metagenomic binning, comparative biology and taxonomic classification.</title>
        <authorList>
            <person name="Goeker M."/>
        </authorList>
    </citation>
    <scope>NUCLEOTIDE SEQUENCE [LARGE SCALE GENOMIC DNA]</scope>
    <source>
        <strain evidence="1 2">DSM 19579</strain>
    </source>
</reference>
<dbReference type="EMBL" id="QGTS01000008">
    <property type="protein sequence ID" value="PWW07724.1"/>
    <property type="molecule type" value="Genomic_DNA"/>
</dbReference>